<protein>
    <recommendedName>
        <fullName evidence="2">precorrin-2 dehydrogenase</fullName>
        <ecNumber evidence="2">1.3.1.76</ecNumber>
    </recommendedName>
</protein>
<evidence type="ECO:0000313" key="7">
    <source>
        <dbReference type="EMBL" id="CAA9423139.1"/>
    </source>
</evidence>
<comment type="pathway">
    <text evidence="1">Porphyrin-containing compound metabolism; siroheme biosynthesis; sirohydrochlorin from precorrin-2: step 1/1.</text>
</comment>
<gene>
    <name evidence="7" type="ORF">AVDCRST_MAG35-2102</name>
</gene>
<keyword evidence="4" id="KW-0520">NAD</keyword>
<dbReference type="GO" id="GO:0032259">
    <property type="term" value="P:methylation"/>
    <property type="evidence" value="ECO:0007669"/>
    <property type="project" value="UniProtKB-KW"/>
</dbReference>
<proteinExistence type="predicted"/>
<dbReference type="InterPro" id="IPR036291">
    <property type="entry name" value="NAD(P)-bd_dom_sf"/>
</dbReference>
<dbReference type="UniPathway" id="UPA00262">
    <property type="reaction ID" value="UER00222"/>
</dbReference>
<evidence type="ECO:0000256" key="1">
    <source>
        <dbReference type="ARBA" id="ARBA00005010"/>
    </source>
</evidence>
<dbReference type="GO" id="GO:0019354">
    <property type="term" value="P:siroheme biosynthetic process"/>
    <property type="evidence" value="ECO:0007669"/>
    <property type="project" value="UniProtKB-UniPathway"/>
</dbReference>
<dbReference type="PANTHER" id="PTHR35330">
    <property type="entry name" value="SIROHEME BIOSYNTHESIS PROTEIN MET8"/>
    <property type="match status" value="1"/>
</dbReference>
<name>A0A6J4PYF5_9ACTN</name>
<evidence type="ECO:0000256" key="5">
    <source>
        <dbReference type="ARBA" id="ARBA00023244"/>
    </source>
</evidence>
<dbReference type="Pfam" id="PF13241">
    <property type="entry name" value="NAD_binding_7"/>
    <property type="match status" value="1"/>
</dbReference>
<keyword evidence="7" id="KW-0808">Transferase</keyword>
<reference evidence="7" key="1">
    <citation type="submission" date="2020-02" db="EMBL/GenBank/DDBJ databases">
        <authorList>
            <person name="Meier V. D."/>
        </authorList>
    </citation>
    <scope>NUCLEOTIDE SEQUENCE</scope>
    <source>
        <strain evidence="7">AVDCRST_MAG35</strain>
    </source>
</reference>
<keyword evidence="7" id="KW-0489">Methyltransferase</keyword>
<dbReference type="SUPFAM" id="SSF51735">
    <property type="entry name" value="NAD(P)-binding Rossmann-fold domains"/>
    <property type="match status" value="1"/>
</dbReference>
<evidence type="ECO:0000256" key="4">
    <source>
        <dbReference type="ARBA" id="ARBA00023027"/>
    </source>
</evidence>
<evidence type="ECO:0000256" key="6">
    <source>
        <dbReference type="ARBA" id="ARBA00047561"/>
    </source>
</evidence>
<dbReference type="PANTHER" id="PTHR35330:SF1">
    <property type="entry name" value="SIROHEME BIOSYNTHESIS PROTEIN MET8"/>
    <property type="match status" value="1"/>
</dbReference>
<evidence type="ECO:0000256" key="2">
    <source>
        <dbReference type="ARBA" id="ARBA00012400"/>
    </source>
</evidence>
<evidence type="ECO:0000256" key="3">
    <source>
        <dbReference type="ARBA" id="ARBA00023002"/>
    </source>
</evidence>
<dbReference type="GO" id="GO:0004325">
    <property type="term" value="F:ferrochelatase activity"/>
    <property type="evidence" value="ECO:0007669"/>
    <property type="project" value="InterPro"/>
</dbReference>
<feature type="non-terminal residue" evidence="7">
    <location>
        <position position="119"/>
    </location>
</feature>
<dbReference type="Gene3D" id="3.40.50.720">
    <property type="entry name" value="NAD(P)-binding Rossmann-like Domain"/>
    <property type="match status" value="1"/>
</dbReference>
<dbReference type="EMBL" id="CADCUY010000450">
    <property type="protein sequence ID" value="CAA9423139.1"/>
    <property type="molecule type" value="Genomic_DNA"/>
</dbReference>
<dbReference type="AlphaFoldDB" id="A0A6J4PYF5"/>
<dbReference type="GO" id="GO:0008168">
    <property type="term" value="F:methyltransferase activity"/>
    <property type="evidence" value="ECO:0007669"/>
    <property type="project" value="UniProtKB-KW"/>
</dbReference>
<comment type="catalytic activity">
    <reaction evidence="6">
        <text>precorrin-2 + NAD(+) = sirohydrochlorin + NADH + 2 H(+)</text>
        <dbReference type="Rhea" id="RHEA:15613"/>
        <dbReference type="ChEBI" id="CHEBI:15378"/>
        <dbReference type="ChEBI" id="CHEBI:57540"/>
        <dbReference type="ChEBI" id="CHEBI:57945"/>
        <dbReference type="ChEBI" id="CHEBI:58351"/>
        <dbReference type="ChEBI" id="CHEBI:58827"/>
        <dbReference type="EC" id="1.3.1.76"/>
    </reaction>
</comment>
<organism evidence="7">
    <name type="scientific">uncultured Quadrisphaera sp</name>
    <dbReference type="NCBI Taxonomy" id="904978"/>
    <lineage>
        <taxon>Bacteria</taxon>
        <taxon>Bacillati</taxon>
        <taxon>Actinomycetota</taxon>
        <taxon>Actinomycetes</taxon>
        <taxon>Kineosporiales</taxon>
        <taxon>Kineosporiaceae</taxon>
        <taxon>Quadrisphaera</taxon>
        <taxon>environmental samples</taxon>
    </lineage>
</organism>
<keyword evidence="7" id="KW-0456">Lyase</keyword>
<sequence length="119" mass="12357">MSSTAYPLHLHLAGRRAVVVGGGPVAARRARALVEAGADVLLVAPDACEDVVELAAAGALAWRREPWAPAHLDGAWLVHTATGDLATDDAVAAEADARRTWCVRADDATRSAAWTPAVV</sequence>
<accession>A0A6J4PYF5</accession>
<keyword evidence="3 7" id="KW-0560">Oxidoreductase</keyword>
<dbReference type="NCBIfam" id="TIGR01470">
    <property type="entry name" value="cysG_Nterm"/>
    <property type="match status" value="1"/>
</dbReference>
<dbReference type="InterPro" id="IPR028161">
    <property type="entry name" value="Met8-like"/>
</dbReference>
<dbReference type="GO" id="GO:0043115">
    <property type="term" value="F:precorrin-2 dehydrogenase activity"/>
    <property type="evidence" value="ECO:0007669"/>
    <property type="project" value="UniProtKB-EC"/>
</dbReference>
<keyword evidence="5" id="KW-0627">Porphyrin biosynthesis</keyword>
<dbReference type="EC" id="1.3.1.76" evidence="2"/>
<dbReference type="InterPro" id="IPR006367">
    <property type="entry name" value="Sirohaem_synthase_N"/>
</dbReference>